<dbReference type="Gene3D" id="3.40.50.720">
    <property type="entry name" value="NAD(P)-binding Rossmann-like Domain"/>
    <property type="match status" value="1"/>
</dbReference>
<organism evidence="1 2">
    <name type="scientific">Mycolicibacterium litorale</name>
    <dbReference type="NCBI Taxonomy" id="758802"/>
    <lineage>
        <taxon>Bacteria</taxon>
        <taxon>Bacillati</taxon>
        <taxon>Actinomycetota</taxon>
        <taxon>Actinomycetes</taxon>
        <taxon>Mycobacteriales</taxon>
        <taxon>Mycobacteriaceae</taxon>
        <taxon>Mycolicibacterium</taxon>
    </lineage>
</organism>
<evidence type="ECO:0000313" key="1">
    <source>
        <dbReference type="EMBL" id="BCI54312.1"/>
    </source>
</evidence>
<reference evidence="1 2" key="1">
    <citation type="submission" date="2020-07" db="EMBL/GenBank/DDBJ databases">
        <title>Complete genome sequence of Mycolicibacterium litorale like strain isolated from cardiac implantable electronic device infection.</title>
        <authorList>
            <person name="Fukano H."/>
            <person name="Miyama H."/>
            <person name="Hoshino Y."/>
        </authorList>
    </citation>
    <scope>NUCLEOTIDE SEQUENCE [LARGE SCALE GENOMIC DNA]</scope>
    <source>
        <strain evidence="1 2">NIIDNTM18</strain>
    </source>
</reference>
<sequence>MNIGSNSVRGGIIKGLAAYASSKGAINALSLASAFELAEHGISVNTVLPGAVATPGRSMRPSADSRTCHAANAFGRLSVLRQHADRHVRPAGHVLHGHTAAFVPQHLVAGHEVE</sequence>
<dbReference type="SUPFAM" id="SSF51735">
    <property type="entry name" value="NAD(P)-binding Rossmann-fold domains"/>
    <property type="match status" value="1"/>
</dbReference>
<dbReference type="CDD" id="cd05233">
    <property type="entry name" value="SDR_c"/>
    <property type="match status" value="1"/>
</dbReference>
<dbReference type="Proteomes" id="UP000515734">
    <property type="component" value="Chromosome"/>
</dbReference>
<dbReference type="Pfam" id="PF00106">
    <property type="entry name" value="adh_short"/>
    <property type="match status" value="1"/>
</dbReference>
<dbReference type="EMBL" id="AP023287">
    <property type="protein sequence ID" value="BCI54312.1"/>
    <property type="molecule type" value="Genomic_DNA"/>
</dbReference>
<evidence type="ECO:0008006" key="3">
    <source>
        <dbReference type="Google" id="ProtNLM"/>
    </source>
</evidence>
<dbReference type="InterPro" id="IPR036291">
    <property type="entry name" value="NAD(P)-bd_dom_sf"/>
</dbReference>
<proteinExistence type="predicted"/>
<dbReference type="AlphaFoldDB" id="A0A6S6P883"/>
<dbReference type="RefSeq" id="WP_197973324.1">
    <property type="nucleotide sequence ID" value="NZ_AP023287.1"/>
</dbReference>
<dbReference type="InterPro" id="IPR002347">
    <property type="entry name" value="SDR_fam"/>
</dbReference>
<evidence type="ECO:0000313" key="2">
    <source>
        <dbReference type="Proteomes" id="UP000515734"/>
    </source>
</evidence>
<dbReference type="PRINTS" id="PR00081">
    <property type="entry name" value="GDHRDH"/>
</dbReference>
<gene>
    <name evidence="1" type="ORF">NIIDNTM18_35900</name>
</gene>
<accession>A0A6S6P883</accession>
<name>A0A6S6P883_9MYCO</name>
<protein>
    <recommendedName>
        <fullName evidence="3">Short subunit dehydrogenase</fullName>
    </recommendedName>
</protein>